<sequence>MKVYISADIEGVTGVTHWDETEKTRADHKEFAHQVTLEVKAACEGTIKGGADEIWIKDAHDSGRNIDHNLLPKNTKLIRGWSGHIFSMVQELDETFDAAIFVGYHSSGGTNTNPLSHTMNTQADYIKLNGEIISEFLIHAYIASYLKVPVVFLSGDLGICDEAKRINEHIMTIPVKEGIGNSTINIHPQLAIDLIKNGVEKSLKRNLYLCNIELPEEFELEVRYREHAIAYRRSSYPNVEQIGPKTIRFTSKDYMEVLKAIEFLV</sequence>
<evidence type="ECO:0000313" key="4">
    <source>
        <dbReference type="Proteomes" id="UP000294567"/>
    </source>
</evidence>
<feature type="binding site" evidence="2">
    <location>
        <position position="8"/>
    </location>
    <ligand>
        <name>Zn(2+)</name>
        <dbReference type="ChEBI" id="CHEBI:29105"/>
        <label>1</label>
    </ligand>
</feature>
<evidence type="ECO:0000313" key="3">
    <source>
        <dbReference type="EMBL" id="TCS91663.1"/>
    </source>
</evidence>
<dbReference type="InterPro" id="IPR036177">
    <property type="entry name" value="Peptidase_M55_sf"/>
</dbReference>
<keyword evidence="3" id="KW-0645">Protease</keyword>
<dbReference type="OrthoDB" id="9785420at2"/>
<evidence type="ECO:0000256" key="2">
    <source>
        <dbReference type="PIRSR" id="PIRSR015853-2"/>
    </source>
</evidence>
<dbReference type="PIRSF" id="PIRSF015853">
    <property type="entry name" value="Pep_DppA"/>
    <property type="match status" value="1"/>
</dbReference>
<proteinExistence type="predicted"/>
<dbReference type="InterPro" id="IPR007035">
    <property type="entry name" value="Peptidase_M55"/>
</dbReference>
<organism evidence="3 4">
    <name type="scientific">Keratinibaculum paraultunense</name>
    <dbReference type="NCBI Taxonomy" id="1278232"/>
    <lineage>
        <taxon>Bacteria</taxon>
        <taxon>Bacillati</taxon>
        <taxon>Bacillota</taxon>
        <taxon>Tissierellia</taxon>
        <taxon>Tissierellales</taxon>
        <taxon>Tepidimicrobiaceae</taxon>
        <taxon>Keratinibaculum</taxon>
    </lineage>
</organism>
<dbReference type="Proteomes" id="UP000294567">
    <property type="component" value="Unassembled WGS sequence"/>
</dbReference>
<name>A0A4R3L1S3_9FIRM</name>
<feature type="binding site" evidence="2">
    <location>
        <position position="8"/>
    </location>
    <ligand>
        <name>Zn(2+)</name>
        <dbReference type="ChEBI" id="CHEBI:29105"/>
        <label>2</label>
    </ligand>
</feature>
<keyword evidence="2" id="KW-0862">Zinc</keyword>
<protein>
    <submittedName>
        <fullName evidence="3">D-aminopeptidase DppA</fullName>
    </submittedName>
</protein>
<comment type="caution">
    <text evidence="3">The sequence shown here is derived from an EMBL/GenBank/DDBJ whole genome shotgun (WGS) entry which is preliminary data.</text>
</comment>
<dbReference type="Gene3D" id="3.40.50.10780">
    <property type="entry name" value="Dipeptide transport protein"/>
    <property type="match status" value="1"/>
</dbReference>
<dbReference type="Pfam" id="PF04951">
    <property type="entry name" value="Peptidase_M55"/>
    <property type="match status" value="1"/>
</dbReference>
<dbReference type="Gene3D" id="3.30.1360.130">
    <property type="entry name" value="Dipeptide transport protein"/>
    <property type="match status" value="1"/>
</dbReference>
<feature type="binding site" evidence="2">
    <location>
        <position position="10"/>
    </location>
    <ligand>
        <name>Zn(2+)</name>
        <dbReference type="ChEBI" id="CHEBI:29105"/>
        <label>1</label>
    </ligand>
</feature>
<feature type="binding site" evidence="2">
    <location>
        <position position="60"/>
    </location>
    <ligand>
        <name>Zn(2+)</name>
        <dbReference type="ChEBI" id="CHEBI:29105"/>
        <label>2</label>
    </ligand>
</feature>
<dbReference type="CDD" id="cd08770">
    <property type="entry name" value="DAP_dppA_3"/>
    <property type="match status" value="1"/>
</dbReference>
<dbReference type="GO" id="GO:0004177">
    <property type="term" value="F:aminopeptidase activity"/>
    <property type="evidence" value="ECO:0007669"/>
    <property type="project" value="UniProtKB-KW"/>
</dbReference>
<keyword evidence="3" id="KW-0031">Aminopeptidase</keyword>
<gene>
    <name evidence="3" type="ORF">EDD65_101166</name>
</gene>
<dbReference type="RefSeq" id="WP_132025460.1">
    <property type="nucleotide sequence ID" value="NZ_CP068564.1"/>
</dbReference>
<keyword evidence="2" id="KW-0479">Metal-binding</keyword>
<keyword evidence="4" id="KW-1185">Reference proteome</keyword>
<reference evidence="3 4" key="1">
    <citation type="submission" date="2019-03" db="EMBL/GenBank/DDBJ databases">
        <title>Genomic Encyclopedia of Type Strains, Phase IV (KMG-IV): sequencing the most valuable type-strain genomes for metagenomic binning, comparative biology and taxonomic classification.</title>
        <authorList>
            <person name="Goeker M."/>
        </authorList>
    </citation>
    <scope>NUCLEOTIDE SEQUENCE [LARGE SCALE GENOMIC DNA]</scope>
    <source>
        <strain evidence="3 4">DSM 26752</strain>
    </source>
</reference>
<dbReference type="GO" id="GO:0046872">
    <property type="term" value="F:metal ion binding"/>
    <property type="evidence" value="ECO:0007669"/>
    <property type="project" value="UniProtKB-KW"/>
</dbReference>
<feature type="binding site" evidence="2">
    <location>
        <position position="135"/>
    </location>
    <ligand>
        <name>Zn(2+)</name>
        <dbReference type="ChEBI" id="CHEBI:29105"/>
        <label>2</label>
    </ligand>
</feature>
<keyword evidence="3" id="KW-0378">Hydrolase</keyword>
<accession>A0A4R3L1S3</accession>
<evidence type="ECO:0000256" key="1">
    <source>
        <dbReference type="PIRSR" id="PIRSR015853-1"/>
    </source>
</evidence>
<dbReference type="InterPro" id="IPR027476">
    <property type="entry name" value="DppA_N"/>
</dbReference>
<dbReference type="AlphaFoldDB" id="A0A4R3L1S3"/>
<feature type="binding site" evidence="2">
    <location>
        <position position="105"/>
    </location>
    <ligand>
        <name>Zn(2+)</name>
        <dbReference type="ChEBI" id="CHEBI:29105"/>
        <label>2</label>
    </ligand>
</feature>
<feature type="active site" description="Nucleophile" evidence="1">
    <location>
        <position position="117"/>
    </location>
</feature>
<dbReference type="EMBL" id="SMAE01000001">
    <property type="protein sequence ID" value="TCS91663.1"/>
    <property type="molecule type" value="Genomic_DNA"/>
</dbReference>
<dbReference type="SUPFAM" id="SSF63992">
    <property type="entry name" value="Dipeptide transport protein"/>
    <property type="match status" value="1"/>
</dbReference>